<sequence>MNQQQQFESRFTKARLVLFVGLLALLLFLLFSGFAPGAEKIEQLLAAVQENHLGLATVILVFVVMGLVGTPQFVLIGASVLVFGPVMGSLYSWVATMVSAGVNFWLGRWIGAPPLARFGGKRMAKISDYVSRNGLW</sequence>
<reference evidence="3" key="1">
    <citation type="submission" date="2018-06" db="EMBL/GenBank/DDBJ databases">
        <authorList>
            <person name="Zhirakovskaya E."/>
        </authorList>
    </citation>
    <scope>NUCLEOTIDE SEQUENCE</scope>
</reference>
<accession>A0A3B0RF91</accession>
<evidence type="ECO:0000259" key="2">
    <source>
        <dbReference type="Pfam" id="PF09335"/>
    </source>
</evidence>
<organism evidence="3">
    <name type="scientific">hydrothermal vent metagenome</name>
    <dbReference type="NCBI Taxonomy" id="652676"/>
    <lineage>
        <taxon>unclassified sequences</taxon>
        <taxon>metagenomes</taxon>
        <taxon>ecological metagenomes</taxon>
    </lineage>
</organism>
<proteinExistence type="predicted"/>
<evidence type="ECO:0000313" key="3">
    <source>
        <dbReference type="EMBL" id="VAV90407.1"/>
    </source>
</evidence>
<feature type="domain" description="VTT" evidence="2">
    <location>
        <begin position="71"/>
        <end position="134"/>
    </location>
</feature>
<protein>
    <recommendedName>
        <fullName evidence="2">VTT domain-containing protein</fullName>
    </recommendedName>
</protein>
<feature type="transmembrane region" description="Helical" evidence="1">
    <location>
        <begin position="90"/>
        <end position="110"/>
    </location>
</feature>
<evidence type="ECO:0000256" key="1">
    <source>
        <dbReference type="SAM" id="Phobius"/>
    </source>
</evidence>
<dbReference type="InterPro" id="IPR032816">
    <property type="entry name" value="VTT_dom"/>
</dbReference>
<dbReference type="Pfam" id="PF09335">
    <property type="entry name" value="VTT_dom"/>
    <property type="match status" value="1"/>
</dbReference>
<dbReference type="EMBL" id="UOEE01000109">
    <property type="protein sequence ID" value="VAV90407.1"/>
    <property type="molecule type" value="Genomic_DNA"/>
</dbReference>
<name>A0A3B0RF91_9ZZZZ</name>
<feature type="transmembrane region" description="Helical" evidence="1">
    <location>
        <begin position="53"/>
        <end position="83"/>
    </location>
</feature>
<keyword evidence="1" id="KW-0472">Membrane</keyword>
<dbReference type="AlphaFoldDB" id="A0A3B0RF91"/>
<keyword evidence="1" id="KW-1133">Transmembrane helix</keyword>
<keyword evidence="1" id="KW-0812">Transmembrane</keyword>
<gene>
    <name evidence="3" type="ORF">MNBD_ALPHA06-146</name>
</gene>